<dbReference type="Gene3D" id="3.40.50.2020">
    <property type="match status" value="1"/>
</dbReference>
<dbReference type="InterPro" id="IPR029057">
    <property type="entry name" value="PRTase-like"/>
</dbReference>
<gene>
    <name evidence="1" type="ORF">D4739_15240</name>
</gene>
<evidence type="ECO:0000313" key="1">
    <source>
        <dbReference type="EMBL" id="RJS47436.1"/>
    </source>
</evidence>
<protein>
    <submittedName>
        <fullName evidence="1">Uncharacterized protein</fullName>
    </submittedName>
</protein>
<keyword evidence="2" id="KW-1185">Reference proteome</keyword>
<organism evidence="1 2">
    <name type="scientific">Nocardioides cavernaquae</name>
    <dbReference type="NCBI Taxonomy" id="2321396"/>
    <lineage>
        <taxon>Bacteria</taxon>
        <taxon>Bacillati</taxon>
        <taxon>Actinomycetota</taxon>
        <taxon>Actinomycetes</taxon>
        <taxon>Propionibacteriales</taxon>
        <taxon>Nocardioidaceae</taxon>
        <taxon>Nocardioides</taxon>
    </lineage>
</organism>
<sequence length="623" mass="67953">MPLLRRAELNYYAGESGALLPQSGTFHYAGPNGQHYRSFLRVGSAIQSPDSLDAVSFWLLPYVGPSTMVIVETTTISIIGMHLAQYLREEAYEDRAITAVHALPGYGRPALRQFIARTRATRPVIVDGASALVVISVSSTGVMAEIARSAAHDLGFTTTAAVALYGTPARATDAGTSDQTSALNDVFCFLESDLGRSPSNDCEMCDPKAPHSSPALPISPVTFTVGVAESVVPAKLDAVYATEAKEFVDRYRTTDAFSVHRDDPSDGRHHAVHIDVAKLLGHKDNIFKVRFLAKVDELAGQVDTILAPDHLTARSMAKLAGDRLKIPVVVRNPQDLGAATAEEIAHLNASRLLIIDDAIVSGDRLRSFRDELIEKGYDHEECHALVGVLRTQTDSETRGIANIVHQLGPTEKQLHAVEQVLLPNWQEDDCPWCWEQNLLHSRGKLGINSEQLANRETVLTSANGLREVLFWGWNDDQFRLGPNSVFGHKDLNQAQVFVVVSSALQSMRNRNVLDEQFTPPVSKVLTPEFWTHGRFYVNVVVASILRAARRHDLLAPTPGKAYLSAAESRLGKRKGTNLRMEVLLGMAAGKMPTAQMAAAVALEEADPAIGSLFNQLLGLSPKQ</sequence>
<evidence type="ECO:0000313" key="2">
    <source>
        <dbReference type="Proteomes" id="UP000276542"/>
    </source>
</evidence>
<proteinExistence type="predicted"/>
<reference evidence="2" key="1">
    <citation type="submission" date="2018-09" db="EMBL/GenBank/DDBJ databases">
        <authorList>
            <person name="Zhu H."/>
        </authorList>
    </citation>
    <scope>NUCLEOTIDE SEQUENCE [LARGE SCALE GENOMIC DNA]</scope>
    <source>
        <strain evidence="2">K1W22B-1</strain>
    </source>
</reference>
<accession>A0A3A5H9X8</accession>
<dbReference type="AlphaFoldDB" id="A0A3A5H9X8"/>
<dbReference type="Proteomes" id="UP000276542">
    <property type="component" value="Unassembled WGS sequence"/>
</dbReference>
<dbReference type="SUPFAM" id="SSF53271">
    <property type="entry name" value="PRTase-like"/>
    <property type="match status" value="1"/>
</dbReference>
<name>A0A3A5H9X8_9ACTN</name>
<dbReference type="EMBL" id="QYRP01000002">
    <property type="protein sequence ID" value="RJS47436.1"/>
    <property type="molecule type" value="Genomic_DNA"/>
</dbReference>
<comment type="caution">
    <text evidence="1">The sequence shown here is derived from an EMBL/GenBank/DDBJ whole genome shotgun (WGS) entry which is preliminary data.</text>
</comment>